<dbReference type="PANTHER" id="PTHR16515:SF57">
    <property type="entry name" value="ZINC FINGER PROTEIN 154-LIKE"/>
    <property type="match status" value="1"/>
</dbReference>
<keyword evidence="5" id="KW-0862">Zinc</keyword>
<feature type="region of interest" description="Disordered" evidence="8">
    <location>
        <begin position="93"/>
        <end position="143"/>
    </location>
</feature>
<evidence type="ECO:0000256" key="6">
    <source>
        <dbReference type="ARBA" id="ARBA00023242"/>
    </source>
</evidence>
<dbReference type="AlphaFoldDB" id="A0A1I7TIG6"/>
<dbReference type="Gene3D" id="3.30.160.60">
    <property type="entry name" value="Classic Zinc Finger"/>
    <property type="match status" value="2"/>
</dbReference>
<feature type="region of interest" description="Disordered" evidence="8">
    <location>
        <begin position="551"/>
        <end position="579"/>
    </location>
</feature>
<dbReference type="PANTHER" id="PTHR16515">
    <property type="entry name" value="PR DOMAIN ZINC FINGER PROTEIN"/>
    <property type="match status" value="1"/>
</dbReference>
<feature type="domain" description="C2H2-type" evidence="9">
    <location>
        <begin position="22"/>
        <end position="45"/>
    </location>
</feature>
<dbReference type="InterPro" id="IPR050331">
    <property type="entry name" value="Zinc_finger"/>
</dbReference>
<evidence type="ECO:0000259" key="9">
    <source>
        <dbReference type="PROSITE" id="PS50157"/>
    </source>
</evidence>
<dbReference type="GO" id="GO:0005634">
    <property type="term" value="C:nucleus"/>
    <property type="evidence" value="ECO:0007669"/>
    <property type="project" value="UniProtKB-SubCell"/>
</dbReference>
<name>A0A1I7TIG6_9PELO</name>
<keyword evidence="3" id="KW-0677">Repeat</keyword>
<evidence type="ECO:0000256" key="4">
    <source>
        <dbReference type="ARBA" id="ARBA00022771"/>
    </source>
</evidence>
<feature type="compositionally biased region" description="Basic residues" evidence="8">
    <location>
        <begin position="119"/>
        <end position="143"/>
    </location>
</feature>
<keyword evidence="6" id="KW-0539">Nucleus</keyword>
<organism evidence="10 11">
    <name type="scientific">Caenorhabditis tropicalis</name>
    <dbReference type="NCBI Taxonomy" id="1561998"/>
    <lineage>
        <taxon>Eukaryota</taxon>
        <taxon>Metazoa</taxon>
        <taxon>Ecdysozoa</taxon>
        <taxon>Nematoda</taxon>
        <taxon>Chromadorea</taxon>
        <taxon>Rhabditida</taxon>
        <taxon>Rhabditina</taxon>
        <taxon>Rhabditomorpha</taxon>
        <taxon>Rhabditoidea</taxon>
        <taxon>Rhabditidae</taxon>
        <taxon>Peloderinae</taxon>
        <taxon>Caenorhabditis</taxon>
    </lineage>
</organism>
<dbReference type="WBParaSite" id="Csp11.Scaffold622.g6258.t1">
    <property type="protein sequence ID" value="Csp11.Scaffold622.g6258.t1"/>
    <property type="gene ID" value="Csp11.Scaffold622.g6258"/>
</dbReference>
<accession>A0A1I7TIG6</accession>
<feature type="compositionally biased region" description="Basic and acidic residues" evidence="8">
    <location>
        <begin position="101"/>
        <end position="115"/>
    </location>
</feature>
<evidence type="ECO:0000256" key="7">
    <source>
        <dbReference type="PROSITE-ProRule" id="PRU00042"/>
    </source>
</evidence>
<keyword evidence="2" id="KW-0479">Metal-binding</keyword>
<protein>
    <submittedName>
        <fullName evidence="11">C2H2-type domain-containing protein</fullName>
    </submittedName>
</protein>
<evidence type="ECO:0000256" key="2">
    <source>
        <dbReference type="ARBA" id="ARBA00022723"/>
    </source>
</evidence>
<dbReference type="STRING" id="1561998.A0A1I7TIG6"/>
<dbReference type="InterPro" id="IPR013087">
    <property type="entry name" value="Znf_C2H2_type"/>
</dbReference>
<keyword evidence="4 7" id="KW-0863">Zinc-finger</keyword>
<dbReference type="GO" id="GO:0010468">
    <property type="term" value="P:regulation of gene expression"/>
    <property type="evidence" value="ECO:0007669"/>
    <property type="project" value="TreeGrafter"/>
</dbReference>
<feature type="compositionally biased region" description="Low complexity" evidence="8">
    <location>
        <begin position="552"/>
        <end position="566"/>
    </location>
</feature>
<dbReference type="SUPFAM" id="SSF57667">
    <property type="entry name" value="beta-beta-alpha zinc fingers"/>
    <property type="match status" value="1"/>
</dbReference>
<feature type="compositionally biased region" description="Pro residues" evidence="8">
    <location>
        <begin position="735"/>
        <end position="744"/>
    </location>
</feature>
<evidence type="ECO:0000256" key="5">
    <source>
        <dbReference type="ARBA" id="ARBA00022833"/>
    </source>
</evidence>
<dbReference type="InterPro" id="IPR036236">
    <property type="entry name" value="Znf_C2H2_sf"/>
</dbReference>
<dbReference type="SMART" id="SM00355">
    <property type="entry name" value="ZnF_C2H2"/>
    <property type="match status" value="7"/>
</dbReference>
<dbReference type="Proteomes" id="UP000095282">
    <property type="component" value="Unplaced"/>
</dbReference>
<evidence type="ECO:0000256" key="8">
    <source>
        <dbReference type="SAM" id="MobiDB-lite"/>
    </source>
</evidence>
<reference evidence="11" key="1">
    <citation type="submission" date="2016-11" db="UniProtKB">
        <authorList>
            <consortium name="WormBaseParasite"/>
        </authorList>
    </citation>
    <scope>IDENTIFICATION</scope>
</reference>
<dbReference type="GO" id="GO:0008270">
    <property type="term" value="F:zinc ion binding"/>
    <property type="evidence" value="ECO:0007669"/>
    <property type="project" value="UniProtKB-KW"/>
</dbReference>
<evidence type="ECO:0000313" key="10">
    <source>
        <dbReference type="Proteomes" id="UP000095282"/>
    </source>
</evidence>
<evidence type="ECO:0000256" key="3">
    <source>
        <dbReference type="ARBA" id="ARBA00022737"/>
    </source>
</evidence>
<evidence type="ECO:0000313" key="11">
    <source>
        <dbReference type="WBParaSite" id="Csp11.Scaffold622.g6258.t1"/>
    </source>
</evidence>
<sequence length="758" mass="87750">MPPRKRKLDKVTKMEQTEEGHYKCHLCGQLFYRGCGLASHLRRHAPITYDCNHCRYSSKHKHALDKHVASAHTEVIESGPLLPLDTRVIKKEPSLTPENEAEIKEEPESDVEVKPQIKATRRVVKKKTLKRKRTGPGTSTKKRPFLKKPRIIRELPAITKKDSYGCPLCPAQFNCHQRAAFHIIYHRQQLHLAPTYAKYFSKKTSDQRGGFKMRSREMRRWRMTTKKHSALQRRDRVLWHMEQNFGHSIRNTVEPRDQDKTLVLKSAKRKKSQIDIVIRGVQKSVFRKNLRMNGGLDIGQKVTYEGTHYYFCRECPYTSWSASSLWRHYRNHTNASPQSWTCICCSYTSNNRVKVDSHVKLHKRMPESELEYSNWLRYERRVNKVDLDKPAPKKSQTENIYAKEFNTRSTSSVFQRMVRTPANQPEEPPVAKKTISLPPSMVRPQLQLRQTRKPSQFPKIEMGVHRNVLIVRGGRVPMRGAMKYKPGMAQTHIAQPQSSSYGLQPKMQIKKPESGYLNEKKPLLDNTHSFSKPANPSTKFIKVVTKIKEEPSTSTSSSCDSQPTSSNAAGSESSTPGLREPKIEDFRYTEQEQPGFPQVRHCADAWDCCVRAKKEYEKAVNAPVYPVAKINYPKVMLPEAIAQIGRNNMLEYIKRETEIENSRECADCPFKCNDIVKFRRHRDRHYNGGSHVCKECNYASYNFHQVKEHMFVDHYLSDVKIIEGYPTSESEDEAPPPPPPPPPPKPKKRKGRKRRANW</sequence>
<feature type="compositionally biased region" description="Polar residues" evidence="8">
    <location>
        <begin position="567"/>
        <end position="576"/>
    </location>
</feature>
<dbReference type="eggNOG" id="KOG1721">
    <property type="taxonomic scope" value="Eukaryota"/>
</dbReference>
<dbReference type="PROSITE" id="PS00028">
    <property type="entry name" value="ZINC_FINGER_C2H2_1"/>
    <property type="match status" value="2"/>
</dbReference>
<feature type="compositionally biased region" description="Basic residues" evidence="8">
    <location>
        <begin position="745"/>
        <end position="758"/>
    </location>
</feature>
<comment type="subcellular location">
    <subcellularLocation>
        <location evidence="1">Nucleus</location>
    </subcellularLocation>
</comment>
<feature type="region of interest" description="Disordered" evidence="8">
    <location>
        <begin position="726"/>
        <end position="758"/>
    </location>
</feature>
<dbReference type="PROSITE" id="PS50157">
    <property type="entry name" value="ZINC_FINGER_C2H2_2"/>
    <property type="match status" value="2"/>
</dbReference>
<evidence type="ECO:0000256" key="1">
    <source>
        <dbReference type="ARBA" id="ARBA00004123"/>
    </source>
</evidence>
<feature type="domain" description="C2H2-type" evidence="9">
    <location>
        <begin position="310"/>
        <end position="337"/>
    </location>
</feature>
<keyword evidence="10" id="KW-1185">Reference proteome</keyword>
<proteinExistence type="predicted"/>